<name>A0ACB5QYP9_9BURK</name>
<accession>A0ACB5QYP9</accession>
<reference evidence="1" key="1">
    <citation type="submission" date="2021-09" db="EMBL/GenBank/DDBJ databases">
        <title>Isolation and characterization of 3-chlorobenzoate degrading bacteria from soils in Shizuoka.</title>
        <authorList>
            <person name="Ifat A."/>
            <person name="Ogawa N."/>
            <person name="Kimbara K."/>
            <person name="Moriuchi R."/>
            <person name="Dohra H."/>
            <person name="Shintani M."/>
        </authorList>
    </citation>
    <scope>NUCLEOTIDE SEQUENCE</scope>
    <source>
        <strain evidence="1">19CS2-2</strain>
    </source>
</reference>
<proteinExistence type="predicted"/>
<protein>
    <submittedName>
        <fullName evidence="1">MFS transporter</fullName>
    </submittedName>
</protein>
<keyword evidence="2" id="KW-1185">Reference proteome</keyword>
<comment type="caution">
    <text evidence="1">The sequence shown here is derived from an EMBL/GenBank/DDBJ whole genome shotgun (WGS) entry which is preliminary data.</text>
</comment>
<sequence length="402" mass="42511">MQTNSTRTSTLIQIPRGVWMLGFVSMFMDISSEIIHSLLPMFLVTGLGASAMMVGLIEGVAEATAPIVKMVSGALSDYLGNRKWLAVIGYGMGALSKPLFALAPTAGIVFTARVVDRIGKGVRGAPRDALVADITPPHLRGAAYGLRQALDTVGAFLGPLFAVGLMLLLANNFRLIFWIAVIPGLVAVALLVFGIKEPAHHSDANRVNPMKLASLKKLNASYWWVVFIGAVFTLARFSEAFLVLRAMQGGIPIALVPLVMVAMNLVYSVSAYPFGKLADSMSHDKLLAPGLVVLIASDVVLAHGNQWPVVLVGVALWGLHMGLTQGLLATMVAHTAPPDLKGTAFGFFNLMSGLAMLVASVVAGELWDRLGASATFYAGAGFCLLTLCALAIRGGLRRESAI</sequence>
<organism evidence="1 2">
    <name type="scientific">Caballeronia novacaledonica</name>
    <dbReference type="NCBI Taxonomy" id="1544861"/>
    <lineage>
        <taxon>Bacteria</taxon>
        <taxon>Pseudomonadati</taxon>
        <taxon>Pseudomonadota</taxon>
        <taxon>Betaproteobacteria</taxon>
        <taxon>Burkholderiales</taxon>
        <taxon>Burkholderiaceae</taxon>
        <taxon>Caballeronia</taxon>
    </lineage>
</organism>
<gene>
    <name evidence="1" type="ORF">CBA19CS22_26700</name>
</gene>
<evidence type="ECO:0000313" key="1">
    <source>
        <dbReference type="EMBL" id="GJH20204.1"/>
    </source>
</evidence>
<evidence type="ECO:0000313" key="2">
    <source>
        <dbReference type="Proteomes" id="UP001055013"/>
    </source>
</evidence>
<dbReference type="EMBL" id="BPUR01000018">
    <property type="protein sequence ID" value="GJH20204.1"/>
    <property type="molecule type" value="Genomic_DNA"/>
</dbReference>
<dbReference type="Proteomes" id="UP001055013">
    <property type="component" value="Unassembled WGS sequence"/>
</dbReference>